<evidence type="ECO:0000313" key="2">
    <source>
        <dbReference type="Proteomes" id="UP000784294"/>
    </source>
</evidence>
<gene>
    <name evidence="1" type="ORF">PXEA_LOCUS7305</name>
</gene>
<dbReference type="OrthoDB" id="300641at2759"/>
<name>A0A448WKB3_9PLAT</name>
<sequence>MVSNDPPGLDTPVVPTDSTVRGSGIAICEPCWSLCEECFRPYFEHECTSCPKGHYLVRLISPPMSDVKGQKDILEATPKRIGICTDTCPEAHYPDDNRRLCER</sequence>
<dbReference type="Gene3D" id="2.10.220.10">
    <property type="entry name" value="Hormone Receptor, Insulin-like Growth Factor Receptor 1, Chain A, domain 2"/>
    <property type="match status" value="1"/>
</dbReference>
<dbReference type="Proteomes" id="UP000784294">
    <property type="component" value="Unassembled WGS sequence"/>
</dbReference>
<comment type="caution">
    <text evidence="1">The sequence shown here is derived from an EMBL/GenBank/DDBJ whole genome shotgun (WGS) entry which is preliminary data.</text>
</comment>
<reference evidence="1" key="1">
    <citation type="submission" date="2018-11" db="EMBL/GenBank/DDBJ databases">
        <authorList>
            <consortium name="Pathogen Informatics"/>
        </authorList>
    </citation>
    <scope>NUCLEOTIDE SEQUENCE</scope>
</reference>
<dbReference type="EMBL" id="CAAALY010019207">
    <property type="protein sequence ID" value="VEL13865.1"/>
    <property type="molecule type" value="Genomic_DNA"/>
</dbReference>
<proteinExistence type="predicted"/>
<dbReference type="InterPro" id="IPR006212">
    <property type="entry name" value="Furin_repeat"/>
</dbReference>
<dbReference type="SUPFAM" id="SSF57184">
    <property type="entry name" value="Growth factor receptor domain"/>
    <property type="match status" value="1"/>
</dbReference>
<protein>
    <submittedName>
        <fullName evidence="1">Uncharacterized protein</fullName>
    </submittedName>
</protein>
<organism evidence="1 2">
    <name type="scientific">Protopolystoma xenopodis</name>
    <dbReference type="NCBI Taxonomy" id="117903"/>
    <lineage>
        <taxon>Eukaryota</taxon>
        <taxon>Metazoa</taxon>
        <taxon>Spiralia</taxon>
        <taxon>Lophotrochozoa</taxon>
        <taxon>Platyhelminthes</taxon>
        <taxon>Monogenea</taxon>
        <taxon>Polyopisthocotylea</taxon>
        <taxon>Polystomatidea</taxon>
        <taxon>Polystomatidae</taxon>
        <taxon>Protopolystoma</taxon>
    </lineage>
</organism>
<dbReference type="AlphaFoldDB" id="A0A448WKB3"/>
<accession>A0A448WKB3</accession>
<dbReference type="InterPro" id="IPR009030">
    <property type="entry name" value="Growth_fac_rcpt_cys_sf"/>
</dbReference>
<evidence type="ECO:0000313" key="1">
    <source>
        <dbReference type="EMBL" id="VEL13865.1"/>
    </source>
</evidence>
<dbReference type="SMART" id="SM00261">
    <property type="entry name" value="FU"/>
    <property type="match status" value="1"/>
</dbReference>
<keyword evidence="2" id="KW-1185">Reference proteome</keyword>